<accession>A0AAV2TYW3</accession>
<feature type="coiled-coil region" evidence="2">
    <location>
        <begin position="320"/>
        <end position="374"/>
    </location>
</feature>
<keyword evidence="1 2" id="KW-0175">Coiled coil</keyword>
<dbReference type="PANTHER" id="PTHR21549">
    <property type="entry name" value="MUTATED IN BLADDER CANCER 1"/>
    <property type="match status" value="1"/>
</dbReference>
<evidence type="ECO:0000313" key="3">
    <source>
        <dbReference type="EMBL" id="CAL5142073.1"/>
    </source>
</evidence>
<dbReference type="InterPro" id="IPR039902">
    <property type="entry name" value="CCDC148/CCDC112"/>
</dbReference>
<evidence type="ECO:0000313" key="4">
    <source>
        <dbReference type="Proteomes" id="UP001497525"/>
    </source>
</evidence>
<gene>
    <name evidence="3" type="ORF">CDAUBV1_LOCUS17354</name>
</gene>
<evidence type="ECO:0000256" key="1">
    <source>
        <dbReference type="ARBA" id="ARBA00023054"/>
    </source>
</evidence>
<proteinExistence type="predicted"/>
<evidence type="ECO:0000256" key="2">
    <source>
        <dbReference type="SAM" id="Coils"/>
    </source>
</evidence>
<organism evidence="3 4">
    <name type="scientific">Calicophoron daubneyi</name>
    <name type="common">Rumen fluke</name>
    <name type="synonym">Paramphistomum daubneyi</name>
    <dbReference type="NCBI Taxonomy" id="300641"/>
    <lineage>
        <taxon>Eukaryota</taxon>
        <taxon>Metazoa</taxon>
        <taxon>Spiralia</taxon>
        <taxon>Lophotrochozoa</taxon>
        <taxon>Platyhelminthes</taxon>
        <taxon>Trematoda</taxon>
        <taxon>Digenea</taxon>
        <taxon>Plagiorchiida</taxon>
        <taxon>Pronocephalata</taxon>
        <taxon>Paramphistomoidea</taxon>
        <taxon>Paramphistomidae</taxon>
        <taxon>Calicophoron</taxon>
    </lineage>
</organism>
<dbReference type="AlphaFoldDB" id="A0AAV2TYW3"/>
<reference evidence="3" key="1">
    <citation type="submission" date="2024-06" db="EMBL/GenBank/DDBJ databases">
        <authorList>
            <person name="Liu X."/>
            <person name="Lenzi L."/>
            <person name="Haldenby T S."/>
            <person name="Uol C."/>
        </authorList>
    </citation>
    <scope>NUCLEOTIDE SEQUENCE</scope>
</reference>
<dbReference type="EMBL" id="CAXLJL010000945">
    <property type="protein sequence ID" value="CAL5142073.1"/>
    <property type="molecule type" value="Genomic_DNA"/>
</dbReference>
<dbReference type="Proteomes" id="UP001497525">
    <property type="component" value="Unassembled WGS sequence"/>
</dbReference>
<name>A0AAV2TYW3_CALDB</name>
<comment type="caution">
    <text evidence="3">The sequence shown here is derived from an EMBL/GenBank/DDBJ whole genome shotgun (WGS) entry which is preliminary data.</text>
</comment>
<dbReference type="PANTHER" id="PTHR21549:SF1">
    <property type="entry name" value="COILED-COIL DOMAIN-CONTAINING PROTEIN 148"/>
    <property type="match status" value="1"/>
</dbReference>
<sequence length="571" mass="66856">MDSRPKLHNIKYLDERRISEMTEIFRAKSKDIEAKINALSEAREQMKNAHILNQIMNVWREEAVRLRSEERDATASLNDPGFKWILEDPSVSKILDQIRNSAGEFEDIVLRPLWTMRKDLKNWIARKKDSFDVPSPDPIKHIISNIRNSVKDVQKSLFSEEFGLHTETNEMGSLFGVNHNPISPDVKEMGVPEEAWDWSTPDEGFLMILLAEFIKLDAAFFNRLESIQSEYKSIQDSFVDLTQKELDLSDYLWDIFQRLPRSGRKKLVSECFSKLFVERNKEELQEILQRCEHGNLLKERAATLKRSWFAARNDLCTRIKSTLAQSLEFAERRRIQVEEQRSQIRMYDQLHEQVRRWREEKAELAELEEREELRGLVAEQEHQAVRKSKNKSRRPRTRRKIVTHKVMKPVLKDREAGNESAHLAMLREAHAKQAKADTVCLLEAERRRLLKVKRNNQQVEEKMTSLDGHMQDRPELFRQQPLGVRQEQHIPHLGDMGDRSEEAYTGEFKQRTFPRDHLCADRRAQLISMLYSAGLFDSNYARALMGTVPSNLSTGKDKLISEEFRTSFGDK</sequence>
<protein>
    <submittedName>
        <fullName evidence="3">Uncharacterized protein</fullName>
    </submittedName>
</protein>